<dbReference type="EMBL" id="JBGBPQ010000005">
    <property type="protein sequence ID" value="KAL1523675.1"/>
    <property type="molecule type" value="Genomic_DNA"/>
</dbReference>
<dbReference type="AlphaFoldDB" id="A0AB34JSQ3"/>
<comment type="caution">
    <text evidence="3">The sequence shown here is derived from an EMBL/GenBank/DDBJ whole genome shotgun (WGS) entry which is preliminary data.</text>
</comment>
<protein>
    <recommendedName>
        <fullName evidence="2">Carrier domain-containing protein</fullName>
    </recommendedName>
</protein>
<dbReference type="SUPFAM" id="SSF47336">
    <property type="entry name" value="ACP-like"/>
    <property type="match status" value="1"/>
</dbReference>
<keyword evidence="4" id="KW-1185">Reference proteome</keyword>
<sequence>MDARPIPMPIGEYGPTQAFSPEGPVNAHSERIHDMIRVMGSRYISLWQLGFLSVAMQLVLFLLSPEQAMDGASTVAIRLYNNVQYWAPCLLAVIAVATLKRNRTLQILDKTFANIAVIERAERTALDRKHAQSLEVERKRHRKELEPIAAKLADTEAELLAANAQNDVYRELVDRYHRDSQQLLGRLVMQSAQQQQPHLQQLLQQQHYHHSRAQLQLSQLDPLQQHHHHTQLPPPGSPPCSPLPSRFSHAAGAASPVHEPPPAEATRLALAVEALGRRVAAVEENAHAERLRDAPAWERVARVLPEAMEALATSGRGVEHRLGELAAAAERRAEEEAARGERQLEVLHALRELLQRREGVGGGLASRREAAEAEGKAAALQKLRPVLGSLLSTPRAGMPRSVSHSEPLVRTPRHVRWTDEEAARAVVCVLASKSGFAAEMIEMSHELERDLAIDSIKRVEIVSEVQRRFSFDSYDAESLARAQTVREMVAILIQHLERSATHDCFKPTAVLSGR</sequence>
<gene>
    <name evidence="3" type="ORF">AB1Y20_018609</name>
</gene>
<dbReference type="InterPro" id="IPR036736">
    <property type="entry name" value="ACP-like_sf"/>
</dbReference>
<evidence type="ECO:0000313" key="3">
    <source>
        <dbReference type="EMBL" id="KAL1523675.1"/>
    </source>
</evidence>
<feature type="compositionally biased region" description="Pro residues" evidence="1">
    <location>
        <begin position="232"/>
        <end position="242"/>
    </location>
</feature>
<evidence type="ECO:0000313" key="4">
    <source>
        <dbReference type="Proteomes" id="UP001515480"/>
    </source>
</evidence>
<evidence type="ECO:0000256" key="1">
    <source>
        <dbReference type="SAM" id="MobiDB-lite"/>
    </source>
</evidence>
<dbReference type="Proteomes" id="UP001515480">
    <property type="component" value="Unassembled WGS sequence"/>
</dbReference>
<dbReference type="Pfam" id="PF00550">
    <property type="entry name" value="PP-binding"/>
    <property type="match status" value="1"/>
</dbReference>
<accession>A0AB34JSQ3</accession>
<dbReference type="InterPro" id="IPR009081">
    <property type="entry name" value="PP-bd_ACP"/>
</dbReference>
<organism evidence="3 4">
    <name type="scientific">Prymnesium parvum</name>
    <name type="common">Toxic golden alga</name>
    <dbReference type="NCBI Taxonomy" id="97485"/>
    <lineage>
        <taxon>Eukaryota</taxon>
        <taxon>Haptista</taxon>
        <taxon>Haptophyta</taxon>
        <taxon>Prymnesiophyceae</taxon>
        <taxon>Prymnesiales</taxon>
        <taxon>Prymnesiaceae</taxon>
        <taxon>Prymnesium</taxon>
    </lineage>
</organism>
<feature type="region of interest" description="Disordered" evidence="1">
    <location>
        <begin position="224"/>
        <end position="261"/>
    </location>
</feature>
<reference evidence="3 4" key="1">
    <citation type="journal article" date="2024" name="Science">
        <title>Giant polyketide synthase enzymes in the biosynthesis of giant marine polyether toxins.</title>
        <authorList>
            <person name="Fallon T.R."/>
            <person name="Shende V.V."/>
            <person name="Wierzbicki I.H."/>
            <person name="Pendleton A.L."/>
            <person name="Watervoot N.F."/>
            <person name="Auber R.P."/>
            <person name="Gonzalez D.J."/>
            <person name="Wisecaver J.H."/>
            <person name="Moore B.S."/>
        </authorList>
    </citation>
    <scope>NUCLEOTIDE SEQUENCE [LARGE SCALE GENOMIC DNA]</scope>
    <source>
        <strain evidence="3 4">12B1</strain>
    </source>
</reference>
<dbReference type="Gene3D" id="1.10.1200.10">
    <property type="entry name" value="ACP-like"/>
    <property type="match status" value="1"/>
</dbReference>
<evidence type="ECO:0000259" key="2">
    <source>
        <dbReference type="Pfam" id="PF00550"/>
    </source>
</evidence>
<proteinExistence type="predicted"/>
<feature type="domain" description="Carrier" evidence="2">
    <location>
        <begin position="425"/>
        <end position="491"/>
    </location>
</feature>
<name>A0AB34JSQ3_PRYPA</name>